<dbReference type="OrthoDB" id="149172at2"/>
<dbReference type="PANTHER" id="PTHR21240:SF28">
    <property type="entry name" value="ISO-OROTATE DECARBOXYLASE (EUROFUNG)"/>
    <property type="match status" value="1"/>
</dbReference>
<accession>A0A017TB27</accession>
<dbReference type="InterPro" id="IPR006680">
    <property type="entry name" value="Amidohydro-rel"/>
</dbReference>
<dbReference type="SUPFAM" id="SSF51556">
    <property type="entry name" value="Metallo-dependent hydrolases"/>
    <property type="match status" value="1"/>
</dbReference>
<dbReference type="Gene3D" id="3.20.20.140">
    <property type="entry name" value="Metal-dependent hydrolases"/>
    <property type="match status" value="1"/>
</dbReference>
<keyword evidence="1" id="KW-0456">Lyase</keyword>
<dbReference type="GO" id="GO:0019748">
    <property type="term" value="P:secondary metabolic process"/>
    <property type="evidence" value="ECO:0007669"/>
    <property type="project" value="TreeGrafter"/>
</dbReference>
<comment type="caution">
    <text evidence="3">The sequence shown here is derived from an EMBL/GenBank/DDBJ whole genome shotgun (WGS) entry which is preliminary data.</text>
</comment>
<gene>
    <name evidence="3" type="ORF">CAP_2018</name>
</gene>
<sequence length="391" mass="42666">MRDGFWIIDADRHVTEPMDLWQAYLPPAFRARAPTLELPPSTEPLGARIARLGPRGLVPPAPVLMLEGQPVMRGISERAEIALSLARQRRPGHMEAGASPAAQLAAMDASGIDVALLFPTFAMYLLGIDGLDPALAGALARAYNDWLRDFCAPDPERLRGVGVVNLHAPGQMVEELRRVVACGWSAVVLRPNPVHGRRLSDPAYEPFWAACAELQVGVAIHEGTHARLPTAGADRFESRFALHACSHPMEQMMALLALIEGGVLERHPTLRVGFLEAGCGWLPSWLHRLDVVEYENLAGEVEEHVKMQPSAYFRRQCFASADPTEPLLAETLRHLGEGHLLFGTDFPHVDHDTDGVGKMLALREVLGRDALAKVLSGNAARLFGLHVPPGK</sequence>
<dbReference type="RefSeq" id="WP_044240139.1">
    <property type="nucleotide sequence ID" value="NZ_ASRX01000016.1"/>
</dbReference>
<dbReference type="Proteomes" id="UP000019678">
    <property type="component" value="Unassembled WGS sequence"/>
</dbReference>
<evidence type="ECO:0000256" key="1">
    <source>
        <dbReference type="ARBA" id="ARBA00023239"/>
    </source>
</evidence>
<dbReference type="STRING" id="1192034.CAP_2018"/>
<keyword evidence="4" id="KW-1185">Reference proteome</keyword>
<evidence type="ECO:0000313" key="3">
    <source>
        <dbReference type="EMBL" id="EYF06488.1"/>
    </source>
</evidence>
<name>A0A017TB27_9BACT</name>
<dbReference type="GO" id="GO:0005737">
    <property type="term" value="C:cytoplasm"/>
    <property type="evidence" value="ECO:0007669"/>
    <property type="project" value="TreeGrafter"/>
</dbReference>
<dbReference type="eggNOG" id="COG2159">
    <property type="taxonomic scope" value="Bacteria"/>
</dbReference>
<dbReference type="GO" id="GO:0016831">
    <property type="term" value="F:carboxy-lyase activity"/>
    <property type="evidence" value="ECO:0007669"/>
    <property type="project" value="InterPro"/>
</dbReference>
<evidence type="ECO:0000259" key="2">
    <source>
        <dbReference type="Pfam" id="PF04909"/>
    </source>
</evidence>
<evidence type="ECO:0000313" key="4">
    <source>
        <dbReference type="Proteomes" id="UP000019678"/>
    </source>
</evidence>
<organism evidence="3 4">
    <name type="scientific">Chondromyces apiculatus DSM 436</name>
    <dbReference type="NCBI Taxonomy" id="1192034"/>
    <lineage>
        <taxon>Bacteria</taxon>
        <taxon>Pseudomonadati</taxon>
        <taxon>Myxococcota</taxon>
        <taxon>Polyangia</taxon>
        <taxon>Polyangiales</taxon>
        <taxon>Polyangiaceae</taxon>
        <taxon>Chondromyces</taxon>
    </lineage>
</organism>
<reference evidence="3 4" key="1">
    <citation type="submission" date="2013-05" db="EMBL/GenBank/DDBJ databases">
        <title>Genome assembly of Chondromyces apiculatus DSM 436.</title>
        <authorList>
            <person name="Sharma G."/>
            <person name="Khatri I."/>
            <person name="Kaur C."/>
            <person name="Mayilraj S."/>
            <person name="Subramanian S."/>
        </authorList>
    </citation>
    <scope>NUCLEOTIDE SEQUENCE [LARGE SCALE GENOMIC DNA]</scope>
    <source>
        <strain evidence="3 4">DSM 436</strain>
    </source>
</reference>
<dbReference type="InterPro" id="IPR032465">
    <property type="entry name" value="ACMSD"/>
</dbReference>
<feature type="domain" description="Amidohydrolase-related" evidence="2">
    <location>
        <begin position="96"/>
        <end position="385"/>
    </location>
</feature>
<dbReference type="EMBL" id="ASRX01000016">
    <property type="protein sequence ID" value="EYF06488.1"/>
    <property type="molecule type" value="Genomic_DNA"/>
</dbReference>
<dbReference type="AlphaFoldDB" id="A0A017TB27"/>
<dbReference type="InterPro" id="IPR032466">
    <property type="entry name" value="Metal_Hydrolase"/>
</dbReference>
<dbReference type="GO" id="GO:0016787">
    <property type="term" value="F:hydrolase activity"/>
    <property type="evidence" value="ECO:0007669"/>
    <property type="project" value="InterPro"/>
</dbReference>
<dbReference type="PANTHER" id="PTHR21240">
    <property type="entry name" value="2-AMINO-3-CARBOXYLMUCONATE-6-SEMIALDEHYDE DECARBOXYLASE"/>
    <property type="match status" value="1"/>
</dbReference>
<dbReference type="Pfam" id="PF04909">
    <property type="entry name" value="Amidohydro_2"/>
    <property type="match status" value="1"/>
</dbReference>
<proteinExistence type="predicted"/>
<protein>
    <recommendedName>
        <fullName evidence="2">Amidohydrolase-related domain-containing protein</fullName>
    </recommendedName>
</protein>